<dbReference type="InterPro" id="IPR017932">
    <property type="entry name" value="GATase_2_dom"/>
</dbReference>
<comment type="caution">
    <text evidence="6">The sequence shown here is derived from an EMBL/GenBank/DDBJ whole genome shotgun (WGS) entry which is preliminary data.</text>
</comment>
<feature type="domain" description="Asparagine synthetase" evidence="4">
    <location>
        <begin position="241"/>
        <end position="549"/>
    </location>
</feature>
<comment type="pathway">
    <text evidence="1">Amino-acid biosynthesis; L-asparagine biosynthesis; L-asparagine from L-aspartate (L-Gln route): step 1/1.</text>
</comment>
<dbReference type="InterPro" id="IPR029055">
    <property type="entry name" value="Ntn_hydrolases_N"/>
</dbReference>
<evidence type="ECO:0000313" key="7">
    <source>
        <dbReference type="Proteomes" id="UP001200557"/>
    </source>
</evidence>
<organism evidence="6 7">
    <name type="scientific">Octadecabacter dasysiphoniae</name>
    <dbReference type="NCBI Taxonomy" id="2909341"/>
    <lineage>
        <taxon>Bacteria</taxon>
        <taxon>Pseudomonadati</taxon>
        <taxon>Pseudomonadota</taxon>
        <taxon>Alphaproteobacteria</taxon>
        <taxon>Rhodobacterales</taxon>
        <taxon>Roseobacteraceae</taxon>
        <taxon>Octadecabacter</taxon>
    </lineage>
</organism>
<dbReference type="Gene3D" id="3.40.50.620">
    <property type="entry name" value="HUPs"/>
    <property type="match status" value="2"/>
</dbReference>
<dbReference type="EMBL" id="JAKGAQ010000004">
    <property type="protein sequence ID" value="MCF2872355.1"/>
    <property type="molecule type" value="Genomic_DNA"/>
</dbReference>
<evidence type="ECO:0000313" key="6">
    <source>
        <dbReference type="EMBL" id="MCF2872355.1"/>
    </source>
</evidence>
<feature type="domain" description="Glutamine amidotransferase type-2" evidence="5">
    <location>
        <begin position="72"/>
        <end position="162"/>
    </location>
</feature>
<dbReference type="SUPFAM" id="SSF56235">
    <property type="entry name" value="N-terminal nucleophile aminohydrolases (Ntn hydrolases)"/>
    <property type="match status" value="1"/>
</dbReference>
<accession>A0ABS9D147</accession>
<dbReference type="SUPFAM" id="SSF52402">
    <property type="entry name" value="Adenine nucleotide alpha hydrolases-like"/>
    <property type="match status" value="1"/>
</dbReference>
<reference evidence="6 7" key="1">
    <citation type="submission" date="2022-01" db="EMBL/GenBank/DDBJ databases">
        <title>Octadecabacter sp. nov., isolated from a marine alga.</title>
        <authorList>
            <person name="Jin M.S."/>
            <person name="Kim H.M."/>
            <person name="Han D.M."/>
            <person name="Jung J.J."/>
            <person name="Jeon C.O."/>
        </authorList>
    </citation>
    <scope>NUCLEOTIDE SEQUENCE [LARGE SCALE GENOMIC DNA]</scope>
    <source>
        <strain evidence="6 7">G9-8</strain>
    </source>
</reference>
<dbReference type="Pfam" id="PF00733">
    <property type="entry name" value="Asn_synthase"/>
    <property type="match status" value="1"/>
</dbReference>
<dbReference type="Gene3D" id="3.60.20.10">
    <property type="entry name" value="Glutamine Phosphoribosylpyrophosphate, subunit 1, domain 1"/>
    <property type="match status" value="1"/>
</dbReference>
<protein>
    <recommendedName>
        <fullName evidence="2">asparagine synthase (glutamine-hydrolyzing)</fullName>
        <ecNumber evidence="2">6.3.5.4</ecNumber>
    </recommendedName>
</protein>
<sequence>MFACIMARGTRQAPQTYATEQDLLDALTPYDQADVQGAWSNDQMLMVQTVTWNTPQSRHETAPQTCPKTGRVIVSWSRLDNRAQLCSALGLTDSDTLTDPQIILAGFDMWDDACADRFEGDFSFVIYDPQTSRTFCARDSIGARPFFYYVDADVFVCASTPVVFTGMKALKITPSRAWMARHMADAPHDMTHSAFEGVARLAPAHSMRVTREGPVEPQPYFEFKDTAPAATHRDPQYLEDYRAAFHTATEARLRSDFRVGSESSGGLDSSSIIGHAVKHLPHDIDDFHCFGMSHFEQEPEYLLETAMHCGVRHNHITTHARLHDDPSVLERTLKVMGYPAEHDQAHWHIDILRQCQQLGIRTLLSGYGGDEMVTHQAAALHTELFHKRNFGVLAREMHGNAVTRWARFALNLRRLSAKTKGNGAVQPIPKFVRAYVDNALLRQDAIEEFQVTQRFASWYAHQAKALTLNEHILRGPDLSPRRVARLEACALLAQSYGVEYRWPLYDRQLMLQFLKTPAIEKRRKKMGRYLHRRAATGTIPDKVTWKQSKDLGGVTVGLVGRELPKDGFQNGAHPVLSTVLDPAKMGAKRAEYEQAKSGDTVDEIAVAQYNSFWRANALVRWLA</sequence>
<evidence type="ECO:0000259" key="4">
    <source>
        <dbReference type="Pfam" id="PF00733"/>
    </source>
</evidence>
<dbReference type="RefSeq" id="WP_235226686.1">
    <property type="nucleotide sequence ID" value="NZ_JAKGAQ010000004.1"/>
</dbReference>
<keyword evidence="7" id="KW-1185">Reference proteome</keyword>
<proteinExistence type="predicted"/>
<comment type="catalytic activity">
    <reaction evidence="3">
        <text>L-aspartate + L-glutamine + ATP + H2O = L-asparagine + L-glutamate + AMP + diphosphate + H(+)</text>
        <dbReference type="Rhea" id="RHEA:12228"/>
        <dbReference type="ChEBI" id="CHEBI:15377"/>
        <dbReference type="ChEBI" id="CHEBI:15378"/>
        <dbReference type="ChEBI" id="CHEBI:29985"/>
        <dbReference type="ChEBI" id="CHEBI:29991"/>
        <dbReference type="ChEBI" id="CHEBI:30616"/>
        <dbReference type="ChEBI" id="CHEBI:33019"/>
        <dbReference type="ChEBI" id="CHEBI:58048"/>
        <dbReference type="ChEBI" id="CHEBI:58359"/>
        <dbReference type="ChEBI" id="CHEBI:456215"/>
        <dbReference type="EC" id="6.3.5.4"/>
    </reaction>
</comment>
<dbReference type="EC" id="6.3.5.4" evidence="2"/>
<dbReference type="PANTHER" id="PTHR43284">
    <property type="entry name" value="ASPARAGINE SYNTHETASE (GLUTAMINE-HYDROLYZING)"/>
    <property type="match status" value="1"/>
</dbReference>
<evidence type="ECO:0000256" key="2">
    <source>
        <dbReference type="ARBA" id="ARBA00012737"/>
    </source>
</evidence>
<dbReference type="PANTHER" id="PTHR43284:SF1">
    <property type="entry name" value="ASPARAGINE SYNTHETASE"/>
    <property type="match status" value="1"/>
</dbReference>
<dbReference type="Pfam" id="PF13537">
    <property type="entry name" value="GATase_7"/>
    <property type="match status" value="1"/>
</dbReference>
<dbReference type="InterPro" id="IPR014729">
    <property type="entry name" value="Rossmann-like_a/b/a_fold"/>
</dbReference>
<dbReference type="InterPro" id="IPR001962">
    <property type="entry name" value="Asn_synthase"/>
</dbReference>
<gene>
    <name evidence="6" type="ORF">L0664_14870</name>
</gene>
<name>A0ABS9D147_9RHOB</name>
<evidence type="ECO:0000256" key="1">
    <source>
        <dbReference type="ARBA" id="ARBA00005187"/>
    </source>
</evidence>
<dbReference type="InterPro" id="IPR051786">
    <property type="entry name" value="ASN_synthetase/amidase"/>
</dbReference>
<evidence type="ECO:0000256" key="3">
    <source>
        <dbReference type="ARBA" id="ARBA00048741"/>
    </source>
</evidence>
<dbReference type="Proteomes" id="UP001200557">
    <property type="component" value="Unassembled WGS sequence"/>
</dbReference>
<evidence type="ECO:0000259" key="5">
    <source>
        <dbReference type="Pfam" id="PF13537"/>
    </source>
</evidence>